<dbReference type="InterPro" id="IPR002921">
    <property type="entry name" value="Fungal_lipase-type"/>
</dbReference>
<keyword evidence="12" id="KW-1133">Transmembrane helix</keyword>
<evidence type="ECO:0000256" key="15">
    <source>
        <dbReference type="ARBA" id="ARBA00023136"/>
    </source>
</evidence>
<dbReference type="GO" id="GO:0005775">
    <property type="term" value="C:vacuolar lumen"/>
    <property type="evidence" value="ECO:0007669"/>
    <property type="project" value="TreeGrafter"/>
</dbReference>
<keyword evidence="11" id="KW-0735">Signal-anchor</keyword>
<accession>A0A4S9Y7M3</accession>
<evidence type="ECO:0000256" key="4">
    <source>
        <dbReference type="ARBA" id="ARBA00010701"/>
    </source>
</evidence>
<keyword evidence="7" id="KW-0812">Transmembrane</keyword>
<evidence type="ECO:0000256" key="6">
    <source>
        <dbReference type="ARBA" id="ARBA00013279"/>
    </source>
</evidence>
<dbReference type="GO" id="GO:0032585">
    <property type="term" value="C:multivesicular body membrane"/>
    <property type="evidence" value="ECO:0007669"/>
    <property type="project" value="UniProtKB-SubCell"/>
</dbReference>
<evidence type="ECO:0000256" key="3">
    <source>
        <dbReference type="ARBA" id="ARBA00004343"/>
    </source>
</evidence>
<dbReference type="GO" id="GO:0034727">
    <property type="term" value="P:piecemeal microautophagy of the nucleus"/>
    <property type="evidence" value="ECO:0007669"/>
    <property type="project" value="TreeGrafter"/>
</dbReference>
<comment type="function">
    <text evidence="17">Lipase which is essential for lysis of subvacuolar cytoplasm to vacuole targeted bodies and intravacuolar autophagic bodies. Involved in the lysis of intravacuolar multivesicular body (MVB) vesicles. The intravacuolar membrane disintegration by ATG15 is critical to life span extension.</text>
</comment>
<dbReference type="PANTHER" id="PTHR47175:SF2">
    <property type="entry name" value="LIPASE ATG15-RELATED"/>
    <property type="match status" value="1"/>
</dbReference>
<comment type="similarity">
    <text evidence="4">Belongs to the AB hydrolase superfamily. Lipase family.</text>
</comment>
<proteinExistence type="inferred from homology"/>
<dbReference type="GO" id="GO:0034496">
    <property type="term" value="P:multivesicular body membrane disassembly"/>
    <property type="evidence" value="ECO:0007669"/>
    <property type="project" value="TreeGrafter"/>
</dbReference>
<dbReference type="FunFam" id="3.40.50.1820:FF:000129">
    <property type="entry name" value="Autophagy related lipase Atg15, putative"/>
    <property type="match status" value="1"/>
</dbReference>
<dbReference type="InterPro" id="IPR029058">
    <property type="entry name" value="AB_hydrolase_fold"/>
</dbReference>
<evidence type="ECO:0000256" key="10">
    <source>
        <dbReference type="ARBA" id="ARBA00022963"/>
    </source>
</evidence>
<dbReference type="Proteomes" id="UP000310039">
    <property type="component" value="Unassembled WGS sequence"/>
</dbReference>
<evidence type="ECO:0000256" key="13">
    <source>
        <dbReference type="ARBA" id="ARBA00023006"/>
    </source>
</evidence>
<evidence type="ECO:0000313" key="22">
    <source>
        <dbReference type="Proteomes" id="UP000310039"/>
    </source>
</evidence>
<dbReference type="GO" id="GO:0004806">
    <property type="term" value="F:triacylglycerol lipase activity"/>
    <property type="evidence" value="ECO:0007669"/>
    <property type="project" value="UniProtKB-EC"/>
</dbReference>
<evidence type="ECO:0000256" key="5">
    <source>
        <dbReference type="ARBA" id="ARBA00011137"/>
    </source>
</evidence>
<dbReference type="AlphaFoldDB" id="A0A4S9Y7M3"/>
<keyword evidence="19" id="KW-0732">Signal</keyword>
<reference evidence="21 22" key="1">
    <citation type="submission" date="2018-10" db="EMBL/GenBank/DDBJ databases">
        <title>Fifty Aureobasidium pullulans genomes reveal a recombining polyextremotolerant generalist.</title>
        <authorList>
            <person name="Gostincar C."/>
            <person name="Turk M."/>
            <person name="Zajc J."/>
            <person name="Gunde-Cimerman N."/>
        </authorList>
    </citation>
    <scope>NUCLEOTIDE SEQUENCE [LARGE SCALE GENOMIC DNA]</scope>
    <source>
        <strain evidence="21 22">EXF-3403</strain>
    </source>
</reference>
<dbReference type="SUPFAM" id="SSF53474">
    <property type="entry name" value="alpha/beta-Hydrolases"/>
    <property type="match status" value="1"/>
</dbReference>
<gene>
    <name evidence="21" type="ORF">D6C84_00409</name>
</gene>
<keyword evidence="10" id="KW-0442">Lipid degradation</keyword>
<dbReference type="CDD" id="cd00519">
    <property type="entry name" value="Lipase_3"/>
    <property type="match status" value="1"/>
</dbReference>
<dbReference type="InterPro" id="IPR050805">
    <property type="entry name" value="ATG15_Lipase"/>
</dbReference>
<evidence type="ECO:0000256" key="19">
    <source>
        <dbReference type="SAM" id="SignalP"/>
    </source>
</evidence>
<organism evidence="21 22">
    <name type="scientific">Aureobasidium pullulans</name>
    <name type="common">Black yeast</name>
    <name type="synonym">Pullularia pullulans</name>
    <dbReference type="NCBI Taxonomy" id="5580"/>
    <lineage>
        <taxon>Eukaryota</taxon>
        <taxon>Fungi</taxon>
        <taxon>Dikarya</taxon>
        <taxon>Ascomycota</taxon>
        <taxon>Pezizomycotina</taxon>
        <taxon>Dothideomycetes</taxon>
        <taxon>Dothideomycetidae</taxon>
        <taxon>Dothideales</taxon>
        <taxon>Saccotheciaceae</taxon>
        <taxon>Aureobasidium</taxon>
    </lineage>
</organism>
<dbReference type="Pfam" id="PF01764">
    <property type="entry name" value="Lipase_3"/>
    <property type="match status" value="1"/>
</dbReference>
<feature type="domain" description="Fungal lipase-type" evidence="20">
    <location>
        <begin position="287"/>
        <end position="315"/>
    </location>
</feature>
<keyword evidence="15" id="KW-0472">Membrane</keyword>
<dbReference type="GO" id="GO:0006660">
    <property type="term" value="P:phosphatidylserine catabolic process"/>
    <property type="evidence" value="ECO:0007669"/>
    <property type="project" value="TreeGrafter"/>
</dbReference>
<dbReference type="Gene3D" id="3.40.50.1820">
    <property type="entry name" value="alpha/beta hydrolase"/>
    <property type="match status" value="1"/>
</dbReference>
<evidence type="ECO:0000256" key="1">
    <source>
        <dbReference type="ARBA" id="ARBA00001024"/>
    </source>
</evidence>
<evidence type="ECO:0000256" key="12">
    <source>
        <dbReference type="ARBA" id="ARBA00022989"/>
    </source>
</evidence>
<name>A0A4S9Y7M3_AURPU</name>
<dbReference type="GO" id="GO:0004620">
    <property type="term" value="F:phospholipase activity"/>
    <property type="evidence" value="ECO:0007669"/>
    <property type="project" value="TreeGrafter"/>
</dbReference>
<feature type="chain" id="PRO_5020649635" description="triacylglycerol lipase" evidence="19">
    <location>
        <begin position="27"/>
        <end position="492"/>
    </location>
</feature>
<evidence type="ECO:0000256" key="2">
    <source>
        <dbReference type="ARBA" id="ARBA00004270"/>
    </source>
</evidence>
<dbReference type="EC" id="3.1.1.3" evidence="6"/>
<comment type="catalytic activity">
    <reaction evidence="1">
        <text>a triacylglycerol + H2O = a diacylglycerol + a fatty acid + H(+)</text>
        <dbReference type="Rhea" id="RHEA:12044"/>
        <dbReference type="ChEBI" id="CHEBI:15377"/>
        <dbReference type="ChEBI" id="CHEBI:15378"/>
        <dbReference type="ChEBI" id="CHEBI:17855"/>
        <dbReference type="ChEBI" id="CHEBI:18035"/>
        <dbReference type="ChEBI" id="CHEBI:28868"/>
        <dbReference type="EC" id="3.1.1.3"/>
    </reaction>
</comment>
<dbReference type="PANTHER" id="PTHR47175">
    <property type="entry name" value="LIPASE ATG15-RELATED"/>
    <property type="match status" value="1"/>
</dbReference>
<evidence type="ECO:0000256" key="11">
    <source>
        <dbReference type="ARBA" id="ARBA00022968"/>
    </source>
</evidence>
<evidence type="ECO:0000256" key="9">
    <source>
        <dbReference type="ARBA" id="ARBA00022801"/>
    </source>
</evidence>
<comment type="subunit">
    <text evidence="5">Binds to both phosphatidylinositol (PI) and phosphatidylinositol 3,5-bisphosphate (PIP2).</text>
</comment>
<keyword evidence="9 21" id="KW-0378">Hydrolase</keyword>
<keyword evidence="16" id="KW-0325">Glycoprotein</keyword>
<dbReference type="EMBL" id="QZBT01000003">
    <property type="protein sequence ID" value="THZ89049.1"/>
    <property type="molecule type" value="Genomic_DNA"/>
</dbReference>
<comment type="caution">
    <text evidence="21">The sequence shown here is derived from an EMBL/GenBank/DDBJ whole genome shotgun (WGS) entry which is preliminary data.</text>
</comment>
<keyword evidence="8" id="KW-0967">Endosome</keyword>
<evidence type="ECO:0000259" key="20">
    <source>
        <dbReference type="Pfam" id="PF01764"/>
    </source>
</evidence>
<sequence>MTMSYTLHLQILISALCLLFCKLSCATPNNGRLDLQLPFVPVKPPPLSKEHNFTLRHIYHKGSHRYPRLFRKIDIYHDSLVQDGTKESCCDGEATSTAFAVKSNALEIQRLSDRSRHSIDSLLEAGEFLGEPVSLTSDAWTIDRISGPDVSDKSTVLSFAHIAANAYVDPPHGGEWTDIGGGFNYTEDFGWERDGLRGHVFADTENKTVIIGLKGTSLPYFDDGETSNNDILNDNLFGSCCCGQGGQYAWKKVCDCQTSTNTCNSSCLMTSLRKKSNYYHAARHLYHNITAIYPDADVWLTGHSLGGVVSSLLGLTYGLPTITFEAFPDALAARRLGLPTPPGYRVGDVEKHYTGIYHFGHTADPVYMGHCNSFNSPCTIAGYAFQSKCHTGHNCTYNTVGDLGWRESIGTHRISSVIKDVIEKYNATPRCEQDVDCADCSGWKFLDDGGNGTRTTTTSRIESSTSQITTTTTCQTPGWWSCRDGTTSTTTS</sequence>
<evidence type="ECO:0000256" key="18">
    <source>
        <dbReference type="ARBA" id="ARBA00029828"/>
    </source>
</evidence>
<evidence type="ECO:0000313" key="21">
    <source>
        <dbReference type="EMBL" id="THZ89049.1"/>
    </source>
</evidence>
<keyword evidence="14" id="KW-0443">Lipid metabolism</keyword>
<evidence type="ECO:0000256" key="7">
    <source>
        <dbReference type="ARBA" id="ARBA00022692"/>
    </source>
</evidence>
<keyword evidence="13" id="KW-0072">Autophagy</keyword>
<comment type="subcellular location">
    <subcellularLocation>
        <location evidence="3">Endosome</location>
        <location evidence="3">Multivesicular body membrane</location>
        <topology evidence="3">Single-pass type II membrane protein</topology>
    </subcellularLocation>
    <subcellularLocation>
        <location evidence="2">Prevacuolar compartment membrane</location>
        <topology evidence="2">Single-pass type II membrane protein</topology>
    </subcellularLocation>
</comment>
<evidence type="ECO:0000256" key="16">
    <source>
        <dbReference type="ARBA" id="ARBA00023180"/>
    </source>
</evidence>
<dbReference type="GO" id="GO:0046461">
    <property type="term" value="P:neutral lipid catabolic process"/>
    <property type="evidence" value="ECO:0007669"/>
    <property type="project" value="TreeGrafter"/>
</dbReference>
<protein>
    <recommendedName>
        <fullName evidence="6">triacylglycerol lipase</fullName>
        <ecNumber evidence="6">3.1.1.3</ecNumber>
    </recommendedName>
    <alternativeName>
        <fullName evidence="18">Autophagy-related protein 15</fullName>
    </alternativeName>
</protein>
<feature type="signal peptide" evidence="19">
    <location>
        <begin position="1"/>
        <end position="26"/>
    </location>
</feature>
<evidence type="ECO:0000256" key="8">
    <source>
        <dbReference type="ARBA" id="ARBA00022753"/>
    </source>
</evidence>
<evidence type="ECO:0000256" key="14">
    <source>
        <dbReference type="ARBA" id="ARBA00023098"/>
    </source>
</evidence>
<evidence type="ECO:0000256" key="17">
    <source>
        <dbReference type="ARBA" id="ARBA00024663"/>
    </source>
</evidence>